<dbReference type="AlphaFoldDB" id="D2W4D8"/>
<gene>
    <name evidence="2" type="ORF">NAEGRDRAFT_54594</name>
</gene>
<reference evidence="2 3" key="1">
    <citation type="journal article" date="2010" name="Cell">
        <title>The genome of Naegleria gruberi illuminates early eukaryotic versatility.</title>
        <authorList>
            <person name="Fritz-Laylin L.K."/>
            <person name="Prochnik S.E."/>
            <person name="Ginger M.L."/>
            <person name="Dacks J.B."/>
            <person name="Carpenter M.L."/>
            <person name="Field M.C."/>
            <person name="Kuo A."/>
            <person name="Paredez A."/>
            <person name="Chapman J."/>
            <person name="Pham J."/>
            <person name="Shu S."/>
            <person name="Neupane R."/>
            <person name="Cipriano M."/>
            <person name="Mancuso J."/>
            <person name="Tu H."/>
            <person name="Salamov A."/>
            <person name="Lindquist E."/>
            <person name="Shapiro H."/>
            <person name="Lucas S."/>
            <person name="Grigoriev I.V."/>
            <person name="Cande W.Z."/>
            <person name="Fulton C."/>
            <person name="Rokhsar D.S."/>
            <person name="Dawson S.C."/>
        </authorList>
    </citation>
    <scope>NUCLEOTIDE SEQUENCE [LARGE SCALE GENOMIC DNA]</scope>
    <source>
        <strain evidence="2 3">NEG-M</strain>
    </source>
</reference>
<evidence type="ECO:0000313" key="3">
    <source>
        <dbReference type="Proteomes" id="UP000006671"/>
    </source>
</evidence>
<dbReference type="VEuPathDB" id="AmoebaDB:NAEGRDRAFT_54594"/>
<dbReference type="KEGG" id="ngr:NAEGRDRAFT_54594"/>
<dbReference type="EMBL" id="GG738950">
    <property type="protein sequence ID" value="EFC36062.1"/>
    <property type="molecule type" value="Genomic_DNA"/>
</dbReference>
<dbReference type="RefSeq" id="XP_002668806.1">
    <property type="nucleotide sequence ID" value="XM_002668760.1"/>
</dbReference>
<accession>D2W4D8</accession>
<evidence type="ECO:0000256" key="1">
    <source>
        <dbReference type="SAM" id="MobiDB-lite"/>
    </source>
</evidence>
<dbReference type="GeneID" id="8856358"/>
<protein>
    <submittedName>
        <fullName evidence="2">Predicted protein</fullName>
    </submittedName>
</protein>
<proteinExistence type="predicted"/>
<name>D2W4D8_NAEGR</name>
<keyword evidence="3" id="KW-1185">Reference proteome</keyword>
<dbReference type="Proteomes" id="UP000006671">
    <property type="component" value="Unassembled WGS sequence"/>
</dbReference>
<sequence>MAQPVEQEDEFDYEQYHQEKIKQQQIVRAILRDVQKELPKIQKTGEIGSVEGMENPPSKSHAAPPPNRIHNITRYFGFADGSNNPSAKRGIWIEDFPSPRSVLQRVKLI</sequence>
<organism evidence="3">
    <name type="scientific">Naegleria gruberi</name>
    <name type="common">Amoeba</name>
    <dbReference type="NCBI Taxonomy" id="5762"/>
    <lineage>
        <taxon>Eukaryota</taxon>
        <taxon>Discoba</taxon>
        <taxon>Heterolobosea</taxon>
        <taxon>Tetramitia</taxon>
        <taxon>Eutetramitia</taxon>
        <taxon>Vahlkampfiidae</taxon>
        <taxon>Naegleria</taxon>
    </lineage>
</organism>
<dbReference type="InParanoid" id="D2W4D8"/>
<evidence type="ECO:0000313" key="2">
    <source>
        <dbReference type="EMBL" id="EFC36062.1"/>
    </source>
</evidence>
<feature type="region of interest" description="Disordered" evidence="1">
    <location>
        <begin position="42"/>
        <end position="68"/>
    </location>
</feature>